<feature type="region of interest" description="Disordered" evidence="1">
    <location>
        <begin position="171"/>
        <end position="196"/>
    </location>
</feature>
<evidence type="ECO:0000313" key="3">
    <source>
        <dbReference type="Proteomes" id="UP000772434"/>
    </source>
</evidence>
<organism evidence="2 3">
    <name type="scientific">Rhodocollybia butyracea</name>
    <dbReference type="NCBI Taxonomy" id="206335"/>
    <lineage>
        <taxon>Eukaryota</taxon>
        <taxon>Fungi</taxon>
        <taxon>Dikarya</taxon>
        <taxon>Basidiomycota</taxon>
        <taxon>Agaricomycotina</taxon>
        <taxon>Agaricomycetes</taxon>
        <taxon>Agaricomycetidae</taxon>
        <taxon>Agaricales</taxon>
        <taxon>Marasmiineae</taxon>
        <taxon>Omphalotaceae</taxon>
        <taxon>Rhodocollybia</taxon>
    </lineage>
</organism>
<dbReference type="EMBL" id="JADNRY010000014">
    <property type="protein sequence ID" value="KAF9074141.1"/>
    <property type="molecule type" value="Genomic_DNA"/>
</dbReference>
<comment type="caution">
    <text evidence="2">The sequence shown here is derived from an EMBL/GenBank/DDBJ whole genome shotgun (WGS) entry which is preliminary data.</text>
</comment>
<proteinExistence type="predicted"/>
<feature type="compositionally biased region" description="Pro residues" evidence="1">
    <location>
        <begin position="174"/>
        <end position="196"/>
    </location>
</feature>
<gene>
    <name evidence="2" type="ORF">BDP27DRAFT_1399738</name>
</gene>
<dbReference type="Proteomes" id="UP000772434">
    <property type="component" value="Unassembled WGS sequence"/>
</dbReference>
<keyword evidence="3" id="KW-1185">Reference proteome</keyword>
<sequence>MPISCQVVTFVNVKGSSLGTAPTVFRQSAGVLRPDTLKQAINDVLDEGSSITFQGFLQPYLQDRKWLFFTMTGPRCNPVLLCFGFAAKGAAYDWRGAQRTQAGKVTGGEFQSWYTGISLGGDPKGPFLEQPSYDERQQRRKDEEWVSVLEEYFKLNAGPVHPALQIPIQQLRPSIPPSIPPPPHKPYSLPHPRPPY</sequence>
<evidence type="ECO:0000256" key="1">
    <source>
        <dbReference type="SAM" id="MobiDB-lite"/>
    </source>
</evidence>
<protein>
    <submittedName>
        <fullName evidence="2">Uncharacterized protein</fullName>
    </submittedName>
</protein>
<name>A0A9P5Q314_9AGAR</name>
<reference evidence="2" key="1">
    <citation type="submission" date="2020-11" db="EMBL/GenBank/DDBJ databases">
        <authorList>
            <consortium name="DOE Joint Genome Institute"/>
            <person name="Ahrendt S."/>
            <person name="Riley R."/>
            <person name="Andreopoulos W."/>
            <person name="Labutti K."/>
            <person name="Pangilinan J."/>
            <person name="Ruiz-Duenas F.J."/>
            <person name="Barrasa J.M."/>
            <person name="Sanchez-Garcia M."/>
            <person name="Camarero S."/>
            <person name="Miyauchi S."/>
            <person name="Serrano A."/>
            <person name="Linde D."/>
            <person name="Babiker R."/>
            <person name="Drula E."/>
            <person name="Ayuso-Fernandez I."/>
            <person name="Pacheco R."/>
            <person name="Padilla G."/>
            <person name="Ferreira P."/>
            <person name="Barriuso J."/>
            <person name="Kellner H."/>
            <person name="Castanera R."/>
            <person name="Alfaro M."/>
            <person name="Ramirez L."/>
            <person name="Pisabarro A.G."/>
            <person name="Kuo A."/>
            <person name="Tritt A."/>
            <person name="Lipzen A."/>
            <person name="He G."/>
            <person name="Yan M."/>
            <person name="Ng V."/>
            <person name="Cullen D."/>
            <person name="Martin F."/>
            <person name="Rosso M.-N."/>
            <person name="Henrissat B."/>
            <person name="Hibbett D."/>
            <person name="Martinez A.T."/>
            <person name="Grigoriev I.V."/>
        </authorList>
    </citation>
    <scope>NUCLEOTIDE SEQUENCE</scope>
    <source>
        <strain evidence="2">AH 40177</strain>
    </source>
</reference>
<evidence type="ECO:0000313" key="2">
    <source>
        <dbReference type="EMBL" id="KAF9074141.1"/>
    </source>
</evidence>
<dbReference type="AlphaFoldDB" id="A0A9P5Q314"/>
<accession>A0A9P5Q314</accession>